<dbReference type="Gene3D" id="3.40.30.10">
    <property type="entry name" value="Glutaredoxin"/>
    <property type="match status" value="1"/>
</dbReference>
<dbReference type="InterPro" id="IPR036249">
    <property type="entry name" value="Thioredoxin-like_sf"/>
</dbReference>
<dbReference type="PROSITE" id="PS51352">
    <property type="entry name" value="THIOREDOXIN_2"/>
    <property type="match status" value="1"/>
</dbReference>
<evidence type="ECO:0000256" key="2">
    <source>
        <dbReference type="ARBA" id="ARBA00005791"/>
    </source>
</evidence>
<feature type="signal peptide" evidence="8">
    <location>
        <begin position="1"/>
        <end position="23"/>
    </location>
</feature>
<gene>
    <name evidence="10" type="ORF">RY831_07580</name>
</gene>
<evidence type="ECO:0000256" key="4">
    <source>
        <dbReference type="ARBA" id="ARBA00022764"/>
    </source>
</evidence>
<dbReference type="PANTHER" id="PTHR35891:SF3">
    <property type="entry name" value="THIOL:DISULFIDE INTERCHANGE PROTEIN DSBL"/>
    <property type="match status" value="1"/>
</dbReference>
<evidence type="ECO:0000256" key="7">
    <source>
        <dbReference type="PIRNR" id="PIRNR001488"/>
    </source>
</evidence>
<dbReference type="RefSeq" id="WP_326505718.1">
    <property type="nucleotide sequence ID" value="NZ_JAWIIV010000004.1"/>
</dbReference>
<sequence length="222" mass="24692">MRFLKHVLAALSISLMAAASAQAAPDNPQNGVDYRTLDKAQQTDSGKKVEVTEFFWYSCPHCHALENDLVAWVKKQGDNISFKRVPVAFRDSMVPQQKLYYTLEAMGKLEELHPKVFNTIHVQKKRTDTDAEITDFAVKNGLDKAKFLEVYNSFGIQSKVKRAAQLAQAYQIDGVPLLAIDGRYLTSPSIVAASIGNKPEPVLHAATMQVADWLVNKSKQGK</sequence>
<accession>A0ABU6J5U2</accession>
<keyword evidence="3 8" id="KW-0732">Signal</keyword>
<dbReference type="SUPFAM" id="SSF52833">
    <property type="entry name" value="Thioredoxin-like"/>
    <property type="match status" value="1"/>
</dbReference>
<dbReference type="EMBL" id="JAWIIV010000004">
    <property type="protein sequence ID" value="MEC4719003.1"/>
    <property type="molecule type" value="Genomic_DNA"/>
</dbReference>
<dbReference type="PANTHER" id="PTHR35891">
    <property type="entry name" value="THIOL:DISULFIDE INTERCHANGE PROTEIN DSBA"/>
    <property type="match status" value="1"/>
</dbReference>
<keyword evidence="5 7" id="KW-1015">Disulfide bond</keyword>
<dbReference type="InterPro" id="IPR001853">
    <property type="entry name" value="DSBA-like_thioredoxin_dom"/>
</dbReference>
<comment type="subcellular location">
    <subcellularLocation>
        <location evidence="1 7">Periplasm</location>
    </subcellularLocation>
</comment>
<dbReference type="Pfam" id="PF01323">
    <property type="entry name" value="DSBA"/>
    <property type="match status" value="1"/>
</dbReference>
<evidence type="ECO:0000256" key="8">
    <source>
        <dbReference type="SAM" id="SignalP"/>
    </source>
</evidence>
<comment type="similarity">
    <text evidence="2">Belongs to the thioredoxin family. DsbA subfamily.</text>
</comment>
<evidence type="ECO:0000256" key="3">
    <source>
        <dbReference type="ARBA" id="ARBA00022729"/>
    </source>
</evidence>
<comment type="caution">
    <text evidence="10">The sequence shown here is derived from an EMBL/GenBank/DDBJ whole genome shotgun (WGS) entry which is preliminary data.</text>
</comment>
<keyword evidence="6" id="KW-0676">Redox-active center</keyword>
<feature type="domain" description="Thioredoxin" evidence="9">
    <location>
        <begin position="13"/>
        <end position="169"/>
    </location>
</feature>
<dbReference type="PIRSF" id="PIRSF001488">
    <property type="entry name" value="Tdi_protein"/>
    <property type="match status" value="1"/>
</dbReference>
<evidence type="ECO:0000313" key="11">
    <source>
        <dbReference type="Proteomes" id="UP001352263"/>
    </source>
</evidence>
<dbReference type="Proteomes" id="UP001352263">
    <property type="component" value="Unassembled WGS sequence"/>
</dbReference>
<name>A0ABU6J5U2_9BURK</name>
<reference evidence="10 11" key="1">
    <citation type="submission" date="2023-10" db="EMBL/GenBank/DDBJ databases">
        <title>Noviherbaspirillum sp. CPCC 100848 genome assembly.</title>
        <authorList>
            <person name="Li X.Y."/>
            <person name="Fang X.M."/>
        </authorList>
    </citation>
    <scope>NUCLEOTIDE SEQUENCE [LARGE SCALE GENOMIC DNA]</scope>
    <source>
        <strain evidence="10 11">CPCC 100848</strain>
    </source>
</reference>
<dbReference type="InterPro" id="IPR023205">
    <property type="entry name" value="DsbA/DsbL"/>
</dbReference>
<dbReference type="InterPro" id="IPR050824">
    <property type="entry name" value="Thiol_disulfide_DsbA"/>
</dbReference>
<protein>
    <recommendedName>
        <fullName evidence="7">Thiol:disulfide interchange protein</fullName>
    </recommendedName>
</protein>
<keyword evidence="11" id="KW-1185">Reference proteome</keyword>
<evidence type="ECO:0000259" key="9">
    <source>
        <dbReference type="PROSITE" id="PS51352"/>
    </source>
</evidence>
<dbReference type="InterPro" id="IPR013766">
    <property type="entry name" value="Thioredoxin_domain"/>
</dbReference>
<proteinExistence type="inferred from homology"/>
<evidence type="ECO:0000313" key="10">
    <source>
        <dbReference type="EMBL" id="MEC4719003.1"/>
    </source>
</evidence>
<dbReference type="CDD" id="cd03019">
    <property type="entry name" value="DsbA_DsbA"/>
    <property type="match status" value="1"/>
</dbReference>
<evidence type="ECO:0000256" key="1">
    <source>
        <dbReference type="ARBA" id="ARBA00004418"/>
    </source>
</evidence>
<feature type="chain" id="PRO_5045333148" description="Thiol:disulfide interchange protein" evidence="8">
    <location>
        <begin position="24"/>
        <end position="222"/>
    </location>
</feature>
<evidence type="ECO:0000256" key="5">
    <source>
        <dbReference type="ARBA" id="ARBA00023157"/>
    </source>
</evidence>
<evidence type="ECO:0000256" key="6">
    <source>
        <dbReference type="ARBA" id="ARBA00023284"/>
    </source>
</evidence>
<keyword evidence="4 7" id="KW-0574">Periplasm</keyword>
<organism evidence="10 11">
    <name type="scientific">Noviherbaspirillum album</name>
    <dbReference type="NCBI Taxonomy" id="3080276"/>
    <lineage>
        <taxon>Bacteria</taxon>
        <taxon>Pseudomonadati</taxon>
        <taxon>Pseudomonadota</taxon>
        <taxon>Betaproteobacteria</taxon>
        <taxon>Burkholderiales</taxon>
        <taxon>Oxalobacteraceae</taxon>
        <taxon>Noviherbaspirillum</taxon>
    </lineage>
</organism>